<dbReference type="GO" id="GO:0006508">
    <property type="term" value="P:proteolysis"/>
    <property type="evidence" value="ECO:0007669"/>
    <property type="project" value="InterPro"/>
</dbReference>
<reference evidence="3 4" key="1">
    <citation type="submission" date="2019-12" db="EMBL/GenBank/DDBJ databases">
        <authorList>
            <person name="Alioto T."/>
            <person name="Alioto T."/>
            <person name="Gomez Garrido J."/>
        </authorList>
    </citation>
    <scope>NUCLEOTIDE SEQUENCE [LARGE SCALE GENOMIC DNA]</scope>
</reference>
<name>A0A8S0T2P7_OLEEU</name>
<organism evidence="3 4">
    <name type="scientific">Olea europaea subsp. europaea</name>
    <dbReference type="NCBI Taxonomy" id="158383"/>
    <lineage>
        <taxon>Eukaryota</taxon>
        <taxon>Viridiplantae</taxon>
        <taxon>Streptophyta</taxon>
        <taxon>Embryophyta</taxon>
        <taxon>Tracheophyta</taxon>
        <taxon>Spermatophyta</taxon>
        <taxon>Magnoliopsida</taxon>
        <taxon>eudicotyledons</taxon>
        <taxon>Gunneridae</taxon>
        <taxon>Pentapetalae</taxon>
        <taxon>asterids</taxon>
        <taxon>lamiids</taxon>
        <taxon>Lamiales</taxon>
        <taxon>Oleaceae</taxon>
        <taxon>Oleeae</taxon>
        <taxon>Olea</taxon>
    </lineage>
</organism>
<dbReference type="Gene3D" id="3.40.50.12670">
    <property type="match status" value="1"/>
</dbReference>
<dbReference type="Gramene" id="OE9A076793T1">
    <property type="protein sequence ID" value="OE9A076793C1"/>
    <property type="gene ID" value="OE9A076793"/>
</dbReference>
<dbReference type="Gene3D" id="3.40.50.1820">
    <property type="entry name" value="alpha/beta hydrolase"/>
    <property type="match status" value="1"/>
</dbReference>
<evidence type="ECO:0000256" key="1">
    <source>
        <dbReference type="ARBA" id="ARBA00009431"/>
    </source>
</evidence>
<dbReference type="GO" id="GO:0004185">
    <property type="term" value="F:serine-type carboxypeptidase activity"/>
    <property type="evidence" value="ECO:0007669"/>
    <property type="project" value="InterPro"/>
</dbReference>
<evidence type="ECO:0000256" key="2">
    <source>
        <dbReference type="SAM" id="SignalP"/>
    </source>
</evidence>
<dbReference type="PRINTS" id="PR00724">
    <property type="entry name" value="CRBOXYPTASEC"/>
</dbReference>
<keyword evidence="3" id="KW-0121">Carboxypeptidase</keyword>
<dbReference type="EMBL" id="CACTIH010005615">
    <property type="protein sequence ID" value="CAA2999081.1"/>
    <property type="molecule type" value="Genomic_DNA"/>
</dbReference>
<proteinExistence type="inferred from homology"/>
<keyword evidence="3" id="KW-0378">Hydrolase</keyword>
<keyword evidence="4" id="KW-1185">Reference proteome</keyword>
<keyword evidence="3" id="KW-0645">Protease</keyword>
<dbReference type="Pfam" id="PF00450">
    <property type="entry name" value="Peptidase_S10"/>
    <property type="match status" value="1"/>
</dbReference>
<dbReference type="OrthoDB" id="443318at2759"/>
<dbReference type="FunFam" id="3.40.50.1820:FF:000072">
    <property type="entry name" value="Serine carboxypeptidase-like 19"/>
    <property type="match status" value="1"/>
</dbReference>
<protein>
    <submittedName>
        <fullName evidence="3">Serine carboxypeptidase-like 18</fullName>
    </submittedName>
</protein>
<dbReference type="AlphaFoldDB" id="A0A8S0T2P7"/>
<dbReference type="InterPro" id="IPR029058">
    <property type="entry name" value="AB_hydrolase_fold"/>
</dbReference>
<dbReference type="PANTHER" id="PTHR11802:SF224">
    <property type="entry name" value="SERINE CARBOXYPEPTIDASE-LIKE 7 ISOFORM X1"/>
    <property type="match status" value="1"/>
</dbReference>
<evidence type="ECO:0000313" key="4">
    <source>
        <dbReference type="Proteomes" id="UP000594638"/>
    </source>
</evidence>
<dbReference type="SUPFAM" id="SSF53474">
    <property type="entry name" value="alpha/beta-Hydrolases"/>
    <property type="match status" value="1"/>
</dbReference>
<keyword evidence="2" id="KW-0732">Signal</keyword>
<dbReference type="InterPro" id="IPR001563">
    <property type="entry name" value="Peptidase_S10"/>
</dbReference>
<dbReference type="GO" id="GO:0016747">
    <property type="term" value="F:acyltransferase activity, transferring groups other than amino-acyl groups"/>
    <property type="evidence" value="ECO:0007669"/>
    <property type="project" value="TreeGrafter"/>
</dbReference>
<feature type="signal peptide" evidence="2">
    <location>
        <begin position="1"/>
        <end position="24"/>
    </location>
</feature>
<accession>A0A8S0T2P7</accession>
<gene>
    <name evidence="3" type="ORF">OLEA9_A076793</name>
</gene>
<dbReference type="PANTHER" id="PTHR11802">
    <property type="entry name" value="SERINE PROTEASE FAMILY S10 SERINE CARBOXYPEPTIDASE"/>
    <property type="match status" value="1"/>
</dbReference>
<dbReference type="FunFam" id="3.40.50.12670:FF:000002">
    <property type="entry name" value="Carboxypeptidase"/>
    <property type="match status" value="1"/>
</dbReference>
<evidence type="ECO:0000313" key="3">
    <source>
        <dbReference type="EMBL" id="CAA2999081.1"/>
    </source>
</evidence>
<comment type="caution">
    <text evidence="3">The sequence shown here is derived from an EMBL/GenBank/DDBJ whole genome shotgun (WGS) entry which is preliminary data.</text>
</comment>
<feature type="chain" id="PRO_5035845473" evidence="2">
    <location>
        <begin position="25"/>
        <end position="471"/>
    </location>
</feature>
<dbReference type="Proteomes" id="UP000594638">
    <property type="component" value="Unassembled WGS sequence"/>
</dbReference>
<comment type="similarity">
    <text evidence="1">Belongs to the peptidase S10 family.</text>
</comment>
<sequence>MRITQLCLWLLPTLLLLFNDAAEAQSIVKTLPGYPGPLPFKLETGYISVGEKDEIQLFYYFIESQRNPKEDPLVLWHTGRQDCKSFIGLTYDIGPLKFNVSEGLDGSLPTLYQNPYSWTKSSSFIFIDWPAGVGFSYSTVSGNYLSSDTKSAKDNYAFLRKWLLKHPTFITNRLYIAGDSYGGKMAVLVANEVSKGNEEGSQPQMFLQGLILGNPFSTTLNSTYSDRIPFSHCVALISDEYYEAAKNSCDGIYYNPDPNNLECIYALRVIEKCIRDINPAHILEPKCSSDSAQKWDEFRRDRMVMEDDSINNLYLPSLEENPCFMQSNAPSYVWANNPSVQEALNIRKGTIKKWGRCNSNYIFNQNVDSAIPYIELLSKQEYQALVYSGDHDMIVPHINTLNWIRNLDIALDDDWRPWSVDGQIAGYTERYKNKDFSITFATVKGGGHVAAAHYPKECLAMIERWFDLYPL</sequence>
<dbReference type="GO" id="GO:0019748">
    <property type="term" value="P:secondary metabolic process"/>
    <property type="evidence" value="ECO:0007669"/>
    <property type="project" value="TreeGrafter"/>
</dbReference>